<dbReference type="PANTHER" id="PTHR33048:SF161">
    <property type="entry name" value="INTEGRAL MEMBRANE PROTEIN"/>
    <property type="match status" value="1"/>
</dbReference>
<feature type="transmembrane region" description="Helical" evidence="6">
    <location>
        <begin position="18"/>
        <end position="40"/>
    </location>
</feature>
<comment type="subcellular location">
    <subcellularLocation>
        <location evidence="1">Membrane</location>
        <topology evidence="1">Multi-pass membrane protein</topology>
    </subcellularLocation>
</comment>
<dbReference type="Proteomes" id="UP000799444">
    <property type="component" value="Unassembled WGS sequence"/>
</dbReference>
<protein>
    <recommendedName>
        <fullName evidence="7">Rhodopsin domain-containing protein</fullName>
    </recommendedName>
</protein>
<dbReference type="EMBL" id="ML996133">
    <property type="protein sequence ID" value="KAF2735643.1"/>
    <property type="molecule type" value="Genomic_DNA"/>
</dbReference>
<comment type="similarity">
    <text evidence="5">Belongs to the SAT4 family.</text>
</comment>
<feature type="transmembrane region" description="Helical" evidence="6">
    <location>
        <begin position="52"/>
        <end position="75"/>
    </location>
</feature>
<keyword evidence="9" id="KW-1185">Reference proteome</keyword>
<dbReference type="AlphaFoldDB" id="A0A9P4V3Y6"/>
<sequence>MDARTRGTGPFASYRSRVILGIVIALTITSTLSIVLRFVGKRIKQTKFCYEDVLIIAAQVVIYGLAVVTLLEVILGNAGHRAAEDPAKVPQALKILIPVQCLYGASLALIKISICVFYNRIFDSRRFHIASWTVIILVLAWASGAILHALLECRPLAFAWNSGIDGGHCASDRIKPWVVIGALDVVIDFMILCLPLPMLWNLRVSLADRIALFCIFGAGISTMIISVLRVEALKRVSFNDVTFSGSNALIWSFLEPSVGVTVACAPFFRPIFHSNFHRTFPDSSIEMRPRSPHLRRLRSRAGSVPSFVNPNFEVKRGIGTRGPYIAMQFQESGNWSQASLNRADDNTRVFDRIS</sequence>
<dbReference type="GO" id="GO:0016020">
    <property type="term" value="C:membrane"/>
    <property type="evidence" value="ECO:0007669"/>
    <property type="project" value="UniProtKB-SubCell"/>
</dbReference>
<evidence type="ECO:0000256" key="3">
    <source>
        <dbReference type="ARBA" id="ARBA00022989"/>
    </source>
</evidence>
<evidence type="ECO:0000313" key="9">
    <source>
        <dbReference type="Proteomes" id="UP000799444"/>
    </source>
</evidence>
<reference evidence="8" key="1">
    <citation type="journal article" date="2020" name="Stud. Mycol.">
        <title>101 Dothideomycetes genomes: a test case for predicting lifestyles and emergence of pathogens.</title>
        <authorList>
            <person name="Haridas S."/>
            <person name="Albert R."/>
            <person name="Binder M."/>
            <person name="Bloem J."/>
            <person name="Labutti K."/>
            <person name="Salamov A."/>
            <person name="Andreopoulos B."/>
            <person name="Baker S."/>
            <person name="Barry K."/>
            <person name="Bills G."/>
            <person name="Bluhm B."/>
            <person name="Cannon C."/>
            <person name="Castanera R."/>
            <person name="Culley D."/>
            <person name="Daum C."/>
            <person name="Ezra D."/>
            <person name="Gonzalez J."/>
            <person name="Henrissat B."/>
            <person name="Kuo A."/>
            <person name="Liang C."/>
            <person name="Lipzen A."/>
            <person name="Lutzoni F."/>
            <person name="Magnuson J."/>
            <person name="Mondo S."/>
            <person name="Nolan M."/>
            <person name="Ohm R."/>
            <person name="Pangilinan J."/>
            <person name="Park H.-J."/>
            <person name="Ramirez L."/>
            <person name="Alfaro M."/>
            <person name="Sun H."/>
            <person name="Tritt A."/>
            <person name="Yoshinaga Y."/>
            <person name="Zwiers L.-H."/>
            <person name="Turgeon B."/>
            <person name="Goodwin S."/>
            <person name="Spatafora J."/>
            <person name="Crous P."/>
            <person name="Grigoriev I."/>
        </authorList>
    </citation>
    <scope>NUCLEOTIDE SEQUENCE</scope>
    <source>
        <strain evidence="8">CBS 125425</strain>
    </source>
</reference>
<evidence type="ECO:0000256" key="4">
    <source>
        <dbReference type="ARBA" id="ARBA00023136"/>
    </source>
</evidence>
<dbReference type="PANTHER" id="PTHR33048">
    <property type="entry name" value="PTH11-LIKE INTEGRAL MEMBRANE PROTEIN (AFU_ORTHOLOGUE AFUA_5G11245)"/>
    <property type="match status" value="1"/>
</dbReference>
<gene>
    <name evidence="8" type="ORF">EJ04DRAFT_563154</name>
</gene>
<feature type="domain" description="Rhodopsin" evidence="7">
    <location>
        <begin position="36"/>
        <end position="273"/>
    </location>
</feature>
<feature type="transmembrane region" description="Helical" evidence="6">
    <location>
        <begin position="177"/>
        <end position="198"/>
    </location>
</feature>
<name>A0A9P4V3Y6_9PLEO</name>
<evidence type="ECO:0000256" key="1">
    <source>
        <dbReference type="ARBA" id="ARBA00004141"/>
    </source>
</evidence>
<comment type="caution">
    <text evidence="8">The sequence shown here is derived from an EMBL/GenBank/DDBJ whole genome shotgun (WGS) entry which is preliminary data.</text>
</comment>
<keyword evidence="2 6" id="KW-0812">Transmembrane</keyword>
<dbReference type="OrthoDB" id="10017208at2759"/>
<evidence type="ECO:0000256" key="2">
    <source>
        <dbReference type="ARBA" id="ARBA00022692"/>
    </source>
</evidence>
<proteinExistence type="inferred from homology"/>
<evidence type="ECO:0000256" key="5">
    <source>
        <dbReference type="ARBA" id="ARBA00038359"/>
    </source>
</evidence>
<dbReference type="InterPro" id="IPR049326">
    <property type="entry name" value="Rhodopsin_dom_fungi"/>
</dbReference>
<dbReference type="InterPro" id="IPR052337">
    <property type="entry name" value="SAT4-like"/>
</dbReference>
<keyword evidence="4 6" id="KW-0472">Membrane</keyword>
<evidence type="ECO:0000259" key="7">
    <source>
        <dbReference type="Pfam" id="PF20684"/>
    </source>
</evidence>
<feature type="transmembrane region" description="Helical" evidence="6">
    <location>
        <begin position="95"/>
        <end position="117"/>
    </location>
</feature>
<accession>A0A9P4V3Y6</accession>
<evidence type="ECO:0000313" key="8">
    <source>
        <dbReference type="EMBL" id="KAF2735643.1"/>
    </source>
</evidence>
<evidence type="ECO:0000256" key="6">
    <source>
        <dbReference type="SAM" id="Phobius"/>
    </source>
</evidence>
<dbReference type="Pfam" id="PF20684">
    <property type="entry name" value="Fung_rhodopsin"/>
    <property type="match status" value="1"/>
</dbReference>
<organism evidence="8 9">
    <name type="scientific">Polyplosphaeria fusca</name>
    <dbReference type="NCBI Taxonomy" id="682080"/>
    <lineage>
        <taxon>Eukaryota</taxon>
        <taxon>Fungi</taxon>
        <taxon>Dikarya</taxon>
        <taxon>Ascomycota</taxon>
        <taxon>Pezizomycotina</taxon>
        <taxon>Dothideomycetes</taxon>
        <taxon>Pleosporomycetidae</taxon>
        <taxon>Pleosporales</taxon>
        <taxon>Tetraplosphaeriaceae</taxon>
        <taxon>Polyplosphaeria</taxon>
    </lineage>
</organism>
<keyword evidence="3 6" id="KW-1133">Transmembrane helix</keyword>
<feature type="transmembrane region" description="Helical" evidence="6">
    <location>
        <begin position="248"/>
        <end position="268"/>
    </location>
</feature>
<feature type="transmembrane region" description="Helical" evidence="6">
    <location>
        <begin position="210"/>
        <end position="228"/>
    </location>
</feature>
<feature type="transmembrane region" description="Helical" evidence="6">
    <location>
        <begin position="129"/>
        <end position="151"/>
    </location>
</feature>